<feature type="compositionally biased region" description="Polar residues" evidence="1">
    <location>
        <begin position="56"/>
        <end position="69"/>
    </location>
</feature>
<accession>A0A9Q3GYZ3</accession>
<reference evidence="2" key="1">
    <citation type="submission" date="2021-03" db="EMBL/GenBank/DDBJ databases">
        <title>Draft genome sequence of rust myrtle Austropuccinia psidii MF-1, a brazilian biotype.</title>
        <authorList>
            <person name="Quecine M.C."/>
            <person name="Pachon D.M.R."/>
            <person name="Bonatelli M.L."/>
            <person name="Correr F.H."/>
            <person name="Franceschini L.M."/>
            <person name="Leite T.F."/>
            <person name="Margarido G.R.A."/>
            <person name="Almeida C.A."/>
            <person name="Ferrarezi J.A."/>
            <person name="Labate C.A."/>
        </authorList>
    </citation>
    <scope>NUCLEOTIDE SEQUENCE</scope>
    <source>
        <strain evidence="2">MF-1</strain>
    </source>
</reference>
<sequence length="214" mass="24538">MQKVVMSCMVKNTTRPFQPILPTIPTSLSAASPSSSTTRTALAPEVRPSPIPQPRNSPIVTSQHLQPVASSSRRREELSPLPFPATQSFQKRDCWPIQVTREDPNTASENQDAVAMLFRRVDRNCREVIKYANDRTIPGTASEDFAANVSWYEYELINDFQREFYHLVEITSFLVLFCVWFDFYPHSHKILKKMRNKRNLPIHDLEGDSASLKK</sequence>
<feature type="compositionally biased region" description="Low complexity" evidence="1">
    <location>
        <begin position="24"/>
        <end position="44"/>
    </location>
</feature>
<feature type="region of interest" description="Disordered" evidence="1">
    <location>
        <begin position="24"/>
        <end position="81"/>
    </location>
</feature>
<dbReference type="Proteomes" id="UP000765509">
    <property type="component" value="Unassembled WGS sequence"/>
</dbReference>
<evidence type="ECO:0000313" key="2">
    <source>
        <dbReference type="EMBL" id="MBW0484029.1"/>
    </source>
</evidence>
<gene>
    <name evidence="2" type="ORF">O181_023744</name>
</gene>
<dbReference type="EMBL" id="AVOT02007496">
    <property type="protein sequence ID" value="MBW0484029.1"/>
    <property type="molecule type" value="Genomic_DNA"/>
</dbReference>
<evidence type="ECO:0000256" key="1">
    <source>
        <dbReference type="SAM" id="MobiDB-lite"/>
    </source>
</evidence>
<proteinExistence type="predicted"/>
<evidence type="ECO:0000313" key="3">
    <source>
        <dbReference type="Proteomes" id="UP000765509"/>
    </source>
</evidence>
<dbReference type="AlphaFoldDB" id="A0A9Q3GYZ3"/>
<comment type="caution">
    <text evidence="2">The sequence shown here is derived from an EMBL/GenBank/DDBJ whole genome shotgun (WGS) entry which is preliminary data.</text>
</comment>
<keyword evidence="3" id="KW-1185">Reference proteome</keyword>
<organism evidence="2 3">
    <name type="scientific">Austropuccinia psidii MF-1</name>
    <dbReference type="NCBI Taxonomy" id="1389203"/>
    <lineage>
        <taxon>Eukaryota</taxon>
        <taxon>Fungi</taxon>
        <taxon>Dikarya</taxon>
        <taxon>Basidiomycota</taxon>
        <taxon>Pucciniomycotina</taxon>
        <taxon>Pucciniomycetes</taxon>
        <taxon>Pucciniales</taxon>
        <taxon>Sphaerophragmiaceae</taxon>
        <taxon>Austropuccinia</taxon>
    </lineage>
</organism>
<protein>
    <submittedName>
        <fullName evidence="2">Uncharacterized protein</fullName>
    </submittedName>
</protein>
<name>A0A9Q3GYZ3_9BASI</name>